<name>A0A182EJG1_ONCOC</name>
<dbReference type="InterPro" id="IPR036770">
    <property type="entry name" value="Ankyrin_rpt-contain_sf"/>
</dbReference>
<dbReference type="PROSITE" id="PS50297">
    <property type="entry name" value="ANK_REP_REGION"/>
    <property type="match status" value="4"/>
</dbReference>
<feature type="compositionally biased region" description="Polar residues" evidence="4">
    <location>
        <begin position="23"/>
        <end position="32"/>
    </location>
</feature>
<sequence length="684" mass="77681">MSKGQTTERCREDGSKQQEKQQFDNPTAQATVHQERQFRWIDSCLSSGETKGERQLQRVDATRMDVKEVEETNKFWERIEAFLDAAYKADYAIINDYLAHGFSPDIVDDDYITVLQIASAQGNLPMMQILLNHGASVDKCNYCGFTPLFHAARNGKAQAVELLIRHGADPFRTTFYGTTALSLASAGGHLNVMAILRKYESQTRRRAPTPLIAAIAKKQYQAIIYLNFASIIQHPCRDVFYELDAFHVAEQLMDLKMRAFLCDLGLQLLNKPSKRFINQKSKVEIPRKTADIRCLIRDNQVALIDWIMDLGDFSELPAGTTPLMYAAIVGSVSMVQILLQHNCDINAAYYGFTPIMIAIVCGNDELTRYLIRKGANQNTDGYQFSLFELASSSDGISSATIQLLLTGSEHKMSLIKRILAIPQKISRQSGMNQSMCHQPIRLETDIRQLSFLQKVIQNMGLKPDWIPEELFDALAWPDCPCPCFEVSNTLCGPKAAPARLLEERIMVSADEQEQSRCLLSDRLNKRIKKNSSPTRSSNFESAFSPVKSNYLHMKQQQCYSISRFRSILFHFGPESPKNISYSTSSDSTNFSTALNVKDWQDDEIPVNGSINELNSAYKFEEKYWDILNKKCPPYVCQKLQEQDIDYETFLMLTKAEFISFGINLFDTNILLCIQKVLEEELNKI</sequence>
<proteinExistence type="predicted"/>
<dbReference type="EMBL" id="UYRW01003350">
    <property type="protein sequence ID" value="VDK88766.1"/>
    <property type="molecule type" value="Genomic_DNA"/>
</dbReference>
<dbReference type="SMART" id="SM00248">
    <property type="entry name" value="ANK"/>
    <property type="match status" value="5"/>
</dbReference>
<evidence type="ECO:0000313" key="5">
    <source>
        <dbReference type="EMBL" id="VDK88766.1"/>
    </source>
</evidence>
<evidence type="ECO:0000256" key="4">
    <source>
        <dbReference type="SAM" id="MobiDB-lite"/>
    </source>
</evidence>
<feature type="region of interest" description="Disordered" evidence="4">
    <location>
        <begin position="1"/>
        <end position="33"/>
    </location>
</feature>
<reference evidence="5 6" key="2">
    <citation type="submission" date="2018-08" db="EMBL/GenBank/DDBJ databases">
        <authorList>
            <person name="Laetsch R D."/>
            <person name="Stevens L."/>
            <person name="Kumar S."/>
            <person name="Blaxter L. M."/>
        </authorList>
    </citation>
    <scope>NUCLEOTIDE SEQUENCE [LARGE SCALE GENOMIC DNA]</scope>
</reference>
<feature type="repeat" description="ANK" evidence="3">
    <location>
        <begin position="350"/>
        <end position="382"/>
    </location>
</feature>
<dbReference type="Gene3D" id="1.25.40.20">
    <property type="entry name" value="Ankyrin repeat-containing domain"/>
    <property type="match status" value="2"/>
</dbReference>
<keyword evidence="1" id="KW-0677">Repeat</keyword>
<dbReference type="AlphaFoldDB" id="A0A182EJG1"/>
<evidence type="ECO:0000313" key="6">
    <source>
        <dbReference type="Proteomes" id="UP000271087"/>
    </source>
</evidence>
<evidence type="ECO:0000313" key="7">
    <source>
        <dbReference type="WBParaSite" id="nOo.2.0.1.t08246-RA"/>
    </source>
</evidence>
<protein>
    <submittedName>
        <fullName evidence="7">ANK_REP_REGION domain-containing protein</fullName>
    </submittedName>
</protein>
<dbReference type="PROSITE" id="PS50088">
    <property type="entry name" value="ANK_REPEAT"/>
    <property type="match status" value="4"/>
</dbReference>
<gene>
    <name evidence="5" type="ORF">NOO_LOCUS8246</name>
</gene>
<evidence type="ECO:0000256" key="3">
    <source>
        <dbReference type="PROSITE-ProRule" id="PRU00023"/>
    </source>
</evidence>
<dbReference type="OrthoDB" id="539213at2759"/>
<keyword evidence="6" id="KW-1185">Reference proteome</keyword>
<feature type="repeat" description="ANK" evidence="3">
    <location>
        <begin position="110"/>
        <end position="142"/>
    </location>
</feature>
<dbReference type="InterPro" id="IPR002110">
    <property type="entry name" value="Ankyrin_rpt"/>
</dbReference>
<dbReference type="SUPFAM" id="SSF48403">
    <property type="entry name" value="Ankyrin repeat"/>
    <property type="match status" value="1"/>
</dbReference>
<dbReference type="STRING" id="42157.A0A182EJG1"/>
<dbReference type="Pfam" id="PF12796">
    <property type="entry name" value="Ank_2"/>
    <property type="match status" value="2"/>
</dbReference>
<accession>A0A182EJG1</accession>
<dbReference type="PANTHER" id="PTHR24198">
    <property type="entry name" value="ANKYRIN REPEAT AND PROTEIN KINASE DOMAIN-CONTAINING PROTEIN"/>
    <property type="match status" value="1"/>
</dbReference>
<keyword evidence="2 3" id="KW-0040">ANK repeat</keyword>
<evidence type="ECO:0000256" key="1">
    <source>
        <dbReference type="ARBA" id="ARBA00022737"/>
    </source>
</evidence>
<reference evidence="7" key="1">
    <citation type="submission" date="2016-06" db="UniProtKB">
        <authorList>
            <consortium name="WormBaseParasite"/>
        </authorList>
    </citation>
    <scope>IDENTIFICATION</scope>
</reference>
<dbReference type="WBParaSite" id="nOo.2.0.1.t08246-RA">
    <property type="protein sequence ID" value="nOo.2.0.1.t08246-RA"/>
    <property type="gene ID" value="nOo.2.0.1.g08246"/>
</dbReference>
<feature type="compositionally biased region" description="Basic and acidic residues" evidence="4">
    <location>
        <begin position="1"/>
        <end position="22"/>
    </location>
</feature>
<feature type="repeat" description="ANK" evidence="3">
    <location>
        <begin position="318"/>
        <end position="350"/>
    </location>
</feature>
<dbReference type="PANTHER" id="PTHR24198:SF165">
    <property type="entry name" value="ANKYRIN REPEAT-CONTAINING PROTEIN-RELATED"/>
    <property type="match status" value="1"/>
</dbReference>
<organism evidence="7">
    <name type="scientific">Onchocerca ochengi</name>
    <name type="common">Filarial nematode worm</name>
    <dbReference type="NCBI Taxonomy" id="42157"/>
    <lineage>
        <taxon>Eukaryota</taxon>
        <taxon>Metazoa</taxon>
        <taxon>Ecdysozoa</taxon>
        <taxon>Nematoda</taxon>
        <taxon>Chromadorea</taxon>
        <taxon>Rhabditida</taxon>
        <taxon>Spirurina</taxon>
        <taxon>Spiruromorpha</taxon>
        <taxon>Filarioidea</taxon>
        <taxon>Onchocercidae</taxon>
        <taxon>Onchocerca</taxon>
    </lineage>
</organism>
<dbReference type="Proteomes" id="UP000271087">
    <property type="component" value="Unassembled WGS sequence"/>
</dbReference>
<evidence type="ECO:0000256" key="2">
    <source>
        <dbReference type="ARBA" id="ARBA00023043"/>
    </source>
</evidence>
<feature type="repeat" description="ANK" evidence="3">
    <location>
        <begin position="143"/>
        <end position="169"/>
    </location>
</feature>